<keyword evidence="3" id="KW-0808">Transferase</keyword>
<comment type="subcellular location">
    <subcellularLocation>
        <location evidence="1">Mitochondrion</location>
    </subcellularLocation>
</comment>
<evidence type="ECO:0000256" key="4">
    <source>
        <dbReference type="ARBA" id="ARBA00023027"/>
    </source>
</evidence>
<dbReference type="OrthoDB" id="424302at2759"/>
<feature type="binding site" evidence="5">
    <location>
        <position position="167"/>
    </location>
    <ligand>
        <name>Zn(2+)</name>
        <dbReference type="ChEBI" id="CHEBI:29105"/>
    </ligand>
</feature>
<dbReference type="GO" id="GO:0017136">
    <property type="term" value="F:histone deacetylase activity, NAD-dependent"/>
    <property type="evidence" value="ECO:0007669"/>
    <property type="project" value="TreeGrafter"/>
</dbReference>
<dbReference type="GO" id="GO:0046872">
    <property type="term" value="F:metal ion binding"/>
    <property type="evidence" value="ECO:0007669"/>
    <property type="project" value="UniProtKB-KW"/>
</dbReference>
<keyword evidence="8" id="KW-1185">Reference proteome</keyword>
<sequence>MSLSSADAPSSLPTHFRVAFRHACTQARFPLALAGAGLSAASGIPTFRGSGPASLWRQHDPLSLATPQAFRANPSQVWQFYHWRRELCLKAKPNSAHHALSWLSTEEGSRKIFPGAAIGPHGQGSFRLVTQNVDGLSKRANIAYEEQTGVSPPDPVEMHGSLFRTRCLSCKDTSDNFESPIAPALRATEDLSRPIENLPLSSLPHCPLPSCQNSDGSKGLLRPAVVWFGESIPLLDSIEDLIERCDLLLVLGTSSTVYPAAGFASQVRRQGGRVAVFNVEAGEEQADWEFIGKVEETLPWVLSDAS</sequence>
<accession>A0A316U9P0</accession>
<feature type="binding site" evidence="5">
    <location>
        <position position="211"/>
    </location>
    <ligand>
        <name>Zn(2+)</name>
        <dbReference type="ChEBI" id="CHEBI:29105"/>
    </ligand>
</feature>
<evidence type="ECO:0000313" key="7">
    <source>
        <dbReference type="EMBL" id="PWN21882.1"/>
    </source>
</evidence>
<dbReference type="InterPro" id="IPR026590">
    <property type="entry name" value="Ssirtuin_cat_dom"/>
</dbReference>
<dbReference type="PROSITE" id="PS50305">
    <property type="entry name" value="SIRTUIN"/>
    <property type="match status" value="1"/>
</dbReference>
<feature type="binding site" evidence="5">
    <location>
        <position position="206"/>
    </location>
    <ligand>
        <name>Zn(2+)</name>
        <dbReference type="ChEBI" id="CHEBI:29105"/>
    </ligand>
</feature>
<dbReference type="STRING" id="1684307.A0A316U9P0"/>
<comment type="similarity">
    <text evidence="2">Belongs to the sirtuin family. Class I subfamily.</text>
</comment>
<dbReference type="InterPro" id="IPR026591">
    <property type="entry name" value="Sirtuin_cat_small_dom_sf"/>
</dbReference>
<evidence type="ECO:0000259" key="6">
    <source>
        <dbReference type="PROSITE" id="PS50305"/>
    </source>
</evidence>
<reference evidence="7 8" key="1">
    <citation type="journal article" date="2018" name="Mol. Biol. Evol.">
        <title>Broad Genomic Sampling Reveals a Smut Pathogenic Ancestry of the Fungal Clade Ustilaginomycotina.</title>
        <authorList>
            <person name="Kijpornyongpan T."/>
            <person name="Mondo S.J."/>
            <person name="Barry K."/>
            <person name="Sandor L."/>
            <person name="Lee J."/>
            <person name="Lipzen A."/>
            <person name="Pangilinan J."/>
            <person name="LaButti K."/>
            <person name="Hainaut M."/>
            <person name="Henrissat B."/>
            <person name="Grigoriev I.V."/>
            <person name="Spatafora J.W."/>
            <person name="Aime M.C."/>
        </authorList>
    </citation>
    <scope>NUCLEOTIDE SEQUENCE [LARGE SCALE GENOMIC DNA]</scope>
    <source>
        <strain evidence="7 8">MCA 4718</strain>
    </source>
</reference>
<protein>
    <submittedName>
        <fullName evidence="7">DHS-like NAD/FAD-binding domain-containing protein</fullName>
    </submittedName>
</protein>
<dbReference type="GO" id="GO:0070403">
    <property type="term" value="F:NAD+ binding"/>
    <property type="evidence" value="ECO:0007669"/>
    <property type="project" value="InterPro"/>
</dbReference>
<keyword evidence="5" id="KW-0479">Metal-binding</keyword>
<dbReference type="Gene3D" id="3.30.1600.10">
    <property type="entry name" value="SIR2/SIRT2 'Small Domain"/>
    <property type="match status" value="1"/>
</dbReference>
<dbReference type="SUPFAM" id="SSF52467">
    <property type="entry name" value="DHS-like NAD/FAD-binding domain"/>
    <property type="match status" value="1"/>
</dbReference>
<dbReference type="EMBL" id="KZ819324">
    <property type="protein sequence ID" value="PWN21882.1"/>
    <property type="molecule type" value="Genomic_DNA"/>
</dbReference>
<dbReference type="GO" id="GO:0005634">
    <property type="term" value="C:nucleus"/>
    <property type="evidence" value="ECO:0007669"/>
    <property type="project" value="TreeGrafter"/>
</dbReference>
<dbReference type="GeneID" id="37015413"/>
<evidence type="ECO:0000313" key="8">
    <source>
        <dbReference type="Proteomes" id="UP000245942"/>
    </source>
</evidence>
<feature type="active site" description="Proton acceptor" evidence="5">
    <location>
        <position position="159"/>
    </location>
</feature>
<gene>
    <name evidence="7" type="ORF">BCV69DRAFT_289828</name>
</gene>
<evidence type="ECO:0000256" key="2">
    <source>
        <dbReference type="ARBA" id="ARBA00006924"/>
    </source>
</evidence>
<dbReference type="RefSeq" id="XP_025349042.1">
    <property type="nucleotide sequence ID" value="XM_025493679.1"/>
</dbReference>
<keyword evidence="5" id="KW-0862">Zinc</keyword>
<dbReference type="InterPro" id="IPR029035">
    <property type="entry name" value="DHS-like_NAD/FAD-binding_dom"/>
</dbReference>
<dbReference type="Pfam" id="PF02146">
    <property type="entry name" value="SIR2"/>
    <property type="match status" value="2"/>
</dbReference>
<dbReference type="InterPro" id="IPR003000">
    <property type="entry name" value="Sirtuin"/>
</dbReference>
<feature type="domain" description="Deacetylase sirtuin-type" evidence="6">
    <location>
        <begin position="9"/>
        <end position="306"/>
    </location>
</feature>
<proteinExistence type="inferred from homology"/>
<dbReference type="Proteomes" id="UP000245942">
    <property type="component" value="Unassembled WGS sequence"/>
</dbReference>
<dbReference type="PANTHER" id="PTHR11085:SF10">
    <property type="entry name" value="NAD-DEPENDENT PROTEIN DEACYLASE SIRTUIN-5, MITOCHONDRIAL-RELATED"/>
    <property type="match status" value="1"/>
</dbReference>
<dbReference type="GO" id="GO:0005739">
    <property type="term" value="C:mitochondrion"/>
    <property type="evidence" value="ECO:0007669"/>
    <property type="project" value="UniProtKB-SubCell"/>
</dbReference>
<evidence type="ECO:0000256" key="5">
    <source>
        <dbReference type="PROSITE-ProRule" id="PRU00236"/>
    </source>
</evidence>
<dbReference type="PANTHER" id="PTHR11085">
    <property type="entry name" value="NAD-DEPENDENT PROTEIN DEACYLASE SIRTUIN-5, MITOCHONDRIAL-RELATED"/>
    <property type="match status" value="1"/>
</dbReference>
<feature type="binding site" evidence="5">
    <location>
        <position position="170"/>
    </location>
    <ligand>
        <name>Zn(2+)</name>
        <dbReference type="ChEBI" id="CHEBI:29105"/>
    </ligand>
</feature>
<dbReference type="AlphaFoldDB" id="A0A316U9P0"/>
<dbReference type="Gene3D" id="3.40.50.1220">
    <property type="entry name" value="TPP-binding domain"/>
    <property type="match status" value="1"/>
</dbReference>
<dbReference type="InterPro" id="IPR050134">
    <property type="entry name" value="NAD-dep_sirtuin_deacylases"/>
</dbReference>
<evidence type="ECO:0000256" key="1">
    <source>
        <dbReference type="ARBA" id="ARBA00004173"/>
    </source>
</evidence>
<evidence type="ECO:0000256" key="3">
    <source>
        <dbReference type="ARBA" id="ARBA00022679"/>
    </source>
</evidence>
<keyword evidence="4" id="KW-0520">NAD</keyword>
<organism evidence="7 8">
    <name type="scientific">Pseudomicrostroma glucosiphilum</name>
    <dbReference type="NCBI Taxonomy" id="1684307"/>
    <lineage>
        <taxon>Eukaryota</taxon>
        <taxon>Fungi</taxon>
        <taxon>Dikarya</taxon>
        <taxon>Basidiomycota</taxon>
        <taxon>Ustilaginomycotina</taxon>
        <taxon>Exobasidiomycetes</taxon>
        <taxon>Microstromatales</taxon>
        <taxon>Microstromatales incertae sedis</taxon>
        <taxon>Pseudomicrostroma</taxon>
    </lineage>
</organism>
<name>A0A316U9P0_9BASI</name>